<proteinExistence type="predicted"/>
<gene>
    <name evidence="2" type="ORF">P3X46_023857</name>
</gene>
<dbReference type="EMBL" id="JARPOI010000013">
    <property type="protein sequence ID" value="KAJ9164255.1"/>
    <property type="molecule type" value="Genomic_DNA"/>
</dbReference>
<reference evidence="2" key="1">
    <citation type="journal article" date="2023" name="Plant Biotechnol. J.">
        <title>Chromosome-level wild Hevea brasiliensis genome provides new tools for genomic-assisted breeding and valuable loci to elevate rubber yield.</title>
        <authorList>
            <person name="Cheng H."/>
            <person name="Song X."/>
            <person name="Hu Y."/>
            <person name="Wu T."/>
            <person name="Yang Q."/>
            <person name="An Z."/>
            <person name="Feng S."/>
            <person name="Deng Z."/>
            <person name="Wu W."/>
            <person name="Zeng X."/>
            <person name="Tu M."/>
            <person name="Wang X."/>
            <person name="Huang H."/>
        </authorList>
    </citation>
    <scope>NUCLEOTIDE SEQUENCE</scope>
    <source>
        <strain evidence="2">MT/VB/25A 57/8</strain>
    </source>
</reference>
<evidence type="ECO:0000313" key="2">
    <source>
        <dbReference type="EMBL" id="KAJ9164255.1"/>
    </source>
</evidence>
<sequence>MAIIDSITDYSKTQRVVLLIDLNPLLHLKDPNPYLISLLSCAKTLLSFPPLSSSLFSFKPFFSSLSPLLSSSKLSIPSLSLSFNRPNSTLESLTQTVTALLSAIDRTSIPPLSPRALHLAASMRQLVHDYAWDSVICDSLAGTLSNCDSFVKSNLVVLFSPIISSLKCLSEFFSVEMSDECLRNVDGLIKKFRESFESVNEAFISRDIHFSWVDVKYETACAAYKGDFEEPELVYGFFESGIRDLGWGFCSSESIVLGSALVPFGLIYPRIGISPRLINLDDSYQAINAQLSLEILDVSEKPLECKCCDIELVNLNGFSGISPKFTDPQTYSFEQKKMVWRNLSHGMTKLHVKAVKKHVKCVNLEGFLSDPIFVRELSRDSEKVQNESCSELFEDKVLEILRMEMGNSVPRKSVPIWEILFSFLYREDYWALVSLSNGNGNSLVGILKPFTVSLALLSIIRDHSIINEFDGAGLGQFVMKADTEICKSQLDLTQSFGLVGPQSGPPPSENCAEVGDGKRKKKKSLNMLQELTWSAFCKAALEHLQIDLEDIYFARGCSKSKKLKFLKCWMKQIKKSSICSLPMPERSKLHQDISKKMDNRSTELPQECEQPIPSCSSVGEDSLTGASRIQDEVALGFCSDTLESFFNDLPHKIQQGIESEEVELESLANRLVNSSIYWLYQKRERETVSESQMHVVKSDDPSTGTVAVELTKLLIKDPKDLAAMYRNRELSSRASNPSAAEVTSEHIVREYELQILYRMEMLQSEVGASFGESTKQKFVKQICLLLETIQCHLQGGFFGDWSLEKYMGKIIKNRYCQSLGDVVQRIYAKMDMLLFEDEDESPNSLLNSEDSNQSWKGKHKGDEMDENCRNNDPVSAEDESFQLVGKEHGSPQGINREKHARKLIEAQERRQRARRFASFTSWVPDLQRVWAPKQPRAMKVRSDPLRKQLKRREQRRVSYDTVCETPMTGKKSSSGGGSIGGEDHQDNGTPLCGSVSKALFQDD</sequence>
<evidence type="ECO:0000313" key="3">
    <source>
        <dbReference type="Proteomes" id="UP001174677"/>
    </source>
</evidence>
<dbReference type="Proteomes" id="UP001174677">
    <property type="component" value="Chromosome 13"/>
</dbReference>
<name>A0ABQ9LC94_HEVBR</name>
<feature type="compositionally biased region" description="Basic and acidic residues" evidence="1">
    <location>
        <begin position="860"/>
        <end position="869"/>
    </location>
</feature>
<accession>A0ABQ9LC94</accession>
<keyword evidence="3" id="KW-1185">Reference proteome</keyword>
<feature type="compositionally biased region" description="Polar residues" evidence="1">
    <location>
        <begin position="842"/>
        <end position="855"/>
    </location>
</feature>
<feature type="region of interest" description="Disordered" evidence="1">
    <location>
        <begin position="841"/>
        <end position="874"/>
    </location>
</feature>
<organism evidence="2 3">
    <name type="scientific">Hevea brasiliensis</name>
    <name type="common">Para rubber tree</name>
    <name type="synonym">Siphonia brasiliensis</name>
    <dbReference type="NCBI Taxonomy" id="3981"/>
    <lineage>
        <taxon>Eukaryota</taxon>
        <taxon>Viridiplantae</taxon>
        <taxon>Streptophyta</taxon>
        <taxon>Embryophyta</taxon>
        <taxon>Tracheophyta</taxon>
        <taxon>Spermatophyta</taxon>
        <taxon>Magnoliopsida</taxon>
        <taxon>eudicotyledons</taxon>
        <taxon>Gunneridae</taxon>
        <taxon>Pentapetalae</taxon>
        <taxon>rosids</taxon>
        <taxon>fabids</taxon>
        <taxon>Malpighiales</taxon>
        <taxon>Euphorbiaceae</taxon>
        <taxon>Crotonoideae</taxon>
        <taxon>Micrandreae</taxon>
        <taxon>Hevea</taxon>
    </lineage>
</organism>
<dbReference type="PANTHER" id="PTHR21556:SF2">
    <property type="entry name" value="TRESLIN"/>
    <property type="match status" value="1"/>
</dbReference>
<dbReference type="PANTHER" id="PTHR21556">
    <property type="entry name" value="TRESLIN"/>
    <property type="match status" value="1"/>
</dbReference>
<evidence type="ECO:0000256" key="1">
    <source>
        <dbReference type="SAM" id="MobiDB-lite"/>
    </source>
</evidence>
<protein>
    <recommendedName>
        <fullName evidence="4">Treslin N-terminal domain-containing protein</fullName>
    </recommendedName>
</protein>
<dbReference type="InterPro" id="IPR026153">
    <property type="entry name" value="Treslin"/>
</dbReference>
<evidence type="ECO:0008006" key="4">
    <source>
        <dbReference type="Google" id="ProtNLM"/>
    </source>
</evidence>
<feature type="region of interest" description="Disordered" evidence="1">
    <location>
        <begin position="948"/>
        <end position="1003"/>
    </location>
</feature>
<comment type="caution">
    <text evidence="2">The sequence shown here is derived from an EMBL/GenBank/DDBJ whole genome shotgun (WGS) entry which is preliminary data.</text>
</comment>